<keyword evidence="2" id="KW-1185">Reference proteome</keyword>
<comment type="caution">
    <text evidence="1">The sequence shown here is derived from an EMBL/GenBank/DDBJ whole genome shotgun (WGS) entry which is preliminary data.</text>
</comment>
<name>A0AAD2FYK1_9STRA</name>
<evidence type="ECO:0000313" key="2">
    <source>
        <dbReference type="Proteomes" id="UP001295423"/>
    </source>
</evidence>
<proteinExistence type="predicted"/>
<evidence type="ECO:0000313" key="1">
    <source>
        <dbReference type="EMBL" id="CAJ1956893.1"/>
    </source>
</evidence>
<protein>
    <submittedName>
        <fullName evidence="1">Uncharacterized protein</fullName>
    </submittedName>
</protein>
<reference evidence="1" key="1">
    <citation type="submission" date="2023-08" db="EMBL/GenBank/DDBJ databases">
        <authorList>
            <person name="Audoor S."/>
            <person name="Bilcke G."/>
        </authorList>
    </citation>
    <scope>NUCLEOTIDE SEQUENCE</scope>
</reference>
<dbReference type="AlphaFoldDB" id="A0AAD2FYK1"/>
<dbReference type="Proteomes" id="UP001295423">
    <property type="component" value="Unassembled WGS sequence"/>
</dbReference>
<sequence>MKQYTNHELSMLMIQHNNEAVTKLRGGKVIEAFHLLSKACRAVHELQQQQNKDNGYSANADNDCQEDHHQYQYTWLDCSKAVAHRMKGTRNFCEGSLPFLFLQFLWIDTPMESSSSCYDSMMMDEMKDDGPVCVRGFVWVLWYNLATVSILVGSPVGATGNCLLQQSLELFRSVQSAVDPEPLSKHWIILKLAILNNEACALSELNQSRQRLDRLVKMGLALCNMSDLLEPEEQELFLWTVTSMADDRFAAAA</sequence>
<dbReference type="EMBL" id="CAKOGP040001925">
    <property type="protein sequence ID" value="CAJ1956893.1"/>
    <property type="molecule type" value="Genomic_DNA"/>
</dbReference>
<accession>A0AAD2FYK1</accession>
<organism evidence="1 2">
    <name type="scientific">Cylindrotheca closterium</name>
    <dbReference type="NCBI Taxonomy" id="2856"/>
    <lineage>
        <taxon>Eukaryota</taxon>
        <taxon>Sar</taxon>
        <taxon>Stramenopiles</taxon>
        <taxon>Ochrophyta</taxon>
        <taxon>Bacillariophyta</taxon>
        <taxon>Bacillariophyceae</taxon>
        <taxon>Bacillariophycidae</taxon>
        <taxon>Bacillariales</taxon>
        <taxon>Bacillariaceae</taxon>
        <taxon>Cylindrotheca</taxon>
    </lineage>
</organism>
<gene>
    <name evidence="1" type="ORF">CYCCA115_LOCUS16448</name>
</gene>